<protein>
    <submittedName>
        <fullName evidence="7">OmpA family protein</fullName>
    </submittedName>
</protein>
<dbReference type="EMBL" id="CP154858">
    <property type="protein sequence ID" value="XDT71140.1"/>
    <property type="molecule type" value="Genomic_DNA"/>
</dbReference>
<evidence type="ECO:0000256" key="3">
    <source>
        <dbReference type="ARBA" id="ARBA00023237"/>
    </source>
</evidence>
<evidence type="ECO:0000256" key="1">
    <source>
        <dbReference type="ARBA" id="ARBA00004442"/>
    </source>
</evidence>
<dbReference type="Gene3D" id="3.30.1330.60">
    <property type="entry name" value="OmpA-like domain"/>
    <property type="match status" value="1"/>
</dbReference>
<dbReference type="InterPro" id="IPR050330">
    <property type="entry name" value="Bact_OuterMem_StrucFunc"/>
</dbReference>
<keyword evidence="5" id="KW-0175">Coiled coil</keyword>
<keyword evidence="3" id="KW-0998">Cell outer membrane</keyword>
<dbReference type="SUPFAM" id="SSF103088">
    <property type="entry name" value="OmpA-like"/>
    <property type="match status" value="1"/>
</dbReference>
<feature type="domain" description="OmpA-like" evidence="6">
    <location>
        <begin position="362"/>
        <end position="479"/>
    </location>
</feature>
<evidence type="ECO:0000256" key="4">
    <source>
        <dbReference type="PROSITE-ProRule" id="PRU00473"/>
    </source>
</evidence>
<evidence type="ECO:0000256" key="2">
    <source>
        <dbReference type="ARBA" id="ARBA00023136"/>
    </source>
</evidence>
<dbReference type="KEGG" id="tcd:AAIA72_10010"/>
<gene>
    <name evidence="7" type="ORF">AAIA72_10010</name>
</gene>
<evidence type="ECO:0000313" key="7">
    <source>
        <dbReference type="EMBL" id="XDT71140.1"/>
    </source>
</evidence>
<dbReference type="Pfam" id="PF00691">
    <property type="entry name" value="OmpA"/>
    <property type="match status" value="1"/>
</dbReference>
<dbReference type="AlphaFoldDB" id="A0AB39USL1"/>
<dbReference type="InterPro" id="IPR036737">
    <property type="entry name" value="OmpA-like_sf"/>
</dbReference>
<dbReference type="PROSITE" id="PS51123">
    <property type="entry name" value="OMPA_2"/>
    <property type="match status" value="1"/>
</dbReference>
<proteinExistence type="predicted"/>
<dbReference type="InterPro" id="IPR006665">
    <property type="entry name" value="OmpA-like"/>
</dbReference>
<dbReference type="RefSeq" id="WP_369600179.1">
    <property type="nucleotide sequence ID" value="NZ_CP154858.1"/>
</dbReference>
<evidence type="ECO:0000256" key="5">
    <source>
        <dbReference type="SAM" id="Coils"/>
    </source>
</evidence>
<dbReference type="PANTHER" id="PTHR30329:SF21">
    <property type="entry name" value="LIPOPROTEIN YIAD-RELATED"/>
    <property type="match status" value="1"/>
</dbReference>
<feature type="coiled-coil region" evidence="5">
    <location>
        <begin position="285"/>
        <end position="337"/>
    </location>
</feature>
<dbReference type="InterPro" id="IPR006664">
    <property type="entry name" value="OMP_bac"/>
</dbReference>
<reference evidence="7" key="1">
    <citation type="submission" date="2024-05" db="EMBL/GenBank/DDBJ databases">
        <title>Genome sequencing of novel strain.</title>
        <authorList>
            <person name="Ganbat D."/>
            <person name="Ganbat S."/>
            <person name="Lee S.-J."/>
        </authorList>
    </citation>
    <scope>NUCLEOTIDE SEQUENCE</scope>
    <source>
        <strain evidence="7">SMD15-11</strain>
    </source>
</reference>
<dbReference type="PANTHER" id="PTHR30329">
    <property type="entry name" value="STATOR ELEMENT OF FLAGELLAR MOTOR COMPLEX"/>
    <property type="match status" value="1"/>
</dbReference>
<comment type="subcellular location">
    <subcellularLocation>
        <location evidence="1">Cell outer membrane</location>
    </subcellularLocation>
</comment>
<dbReference type="PRINTS" id="PR01021">
    <property type="entry name" value="OMPADOMAIN"/>
</dbReference>
<dbReference type="PROSITE" id="PS51257">
    <property type="entry name" value="PROKAR_LIPOPROTEIN"/>
    <property type="match status" value="1"/>
</dbReference>
<dbReference type="GO" id="GO:0009279">
    <property type="term" value="C:cell outer membrane"/>
    <property type="evidence" value="ECO:0007669"/>
    <property type="project" value="UniProtKB-SubCell"/>
</dbReference>
<name>A0AB39USL1_9GAMM</name>
<sequence length="479" mass="52601">MNTLARWIIASSALLAGGCATQSQLSQADIDARFPELKTLDQALQKADAEEVDLLSRALYEQARSSYLDARKWAAGGSDKAHELAKQAEALLDQANLSTTTAKRELASVLSARDRAMRAGAHSKFPERFAKVDEKLVDYGNMLARGKIADVREGRQALAQQYAQLEVDALKQATAKDAEQRIAEAIRKDADDYAPLTLKQAQAELKLAKEVLESDANARDKAAVHANKALQLANQAIQITELIKEFKQSDMTDEQIVRWYQTQLATAVAPVMSEPDFGQPNRDLIQAIANELKALKNRAESASQALAEARKQHAAELAAKEKELMALRATSEAERERQAQIEARFKAVQSLFSADEAVVYRQGNNVLIRAYGFSFPSGGSEIQSENFPLLKKIIQAIGQFPGSRIEVSGHTDNRGSDELNMRLSTERAEKVARFLTDVGNLPANRVSSKGYGKTRPLASNDTAEGRAANRRVEILIIND</sequence>
<accession>A0AB39USL1</accession>
<keyword evidence="2 4" id="KW-0472">Membrane</keyword>
<organism evidence="7">
    <name type="scientific">Thermohahella caldifontis</name>
    <dbReference type="NCBI Taxonomy" id="3142973"/>
    <lineage>
        <taxon>Bacteria</taxon>
        <taxon>Pseudomonadati</taxon>
        <taxon>Pseudomonadota</taxon>
        <taxon>Gammaproteobacteria</taxon>
        <taxon>Oceanospirillales</taxon>
        <taxon>Hahellaceae</taxon>
        <taxon>Thermohahella</taxon>
    </lineage>
</organism>
<evidence type="ECO:0000259" key="6">
    <source>
        <dbReference type="PROSITE" id="PS51123"/>
    </source>
</evidence>
<dbReference type="CDD" id="cd07185">
    <property type="entry name" value="OmpA_C-like"/>
    <property type="match status" value="1"/>
</dbReference>